<dbReference type="GO" id="GO:0003824">
    <property type="term" value="F:catalytic activity"/>
    <property type="evidence" value="ECO:0007669"/>
    <property type="project" value="InterPro"/>
</dbReference>
<dbReference type="SUPFAM" id="SSF56219">
    <property type="entry name" value="DNase I-like"/>
    <property type="match status" value="1"/>
</dbReference>
<proteinExistence type="predicted"/>
<dbReference type="EMBL" id="RKHL01000001">
    <property type="protein sequence ID" value="ROR81251.1"/>
    <property type="molecule type" value="Genomic_DNA"/>
</dbReference>
<dbReference type="AlphaFoldDB" id="A0A3N2C173"/>
<evidence type="ECO:0000313" key="5">
    <source>
        <dbReference type="Proteomes" id="UP000266915"/>
    </source>
</evidence>
<evidence type="ECO:0000256" key="2">
    <source>
        <dbReference type="SAM" id="Phobius"/>
    </source>
</evidence>
<dbReference type="Pfam" id="PF03372">
    <property type="entry name" value="Exo_endo_phos"/>
    <property type="match status" value="1"/>
</dbReference>
<dbReference type="InterPro" id="IPR036691">
    <property type="entry name" value="Endo/exonu/phosph_ase_sf"/>
</dbReference>
<sequence>MSVMAPAARPQRAPESTGSTRRRVSLVRRRATTLALAVGVPLALLTAAHALVPDILGLGLVWDNALPWTWVVLPVLFLVLLVARTPGAVIGLLAPTLVWAFLFGPGVVPMGDARSAVPAEASLTVASQNLGPEGDPAVIAASLQASGADLIALQEIEDHDREPLAATLDEQYPYSVLTGTVGLWSRYPIADSVGLKLGLDWYRAINAVVDTPSGAVSVYVIHADSARPGAHAERDVMLAELADTVAANTRDRIVVMGDFNASASDRALAALQSEVSEPNQSEGGFGLTWPAGTPLMRLDHVFVRGMTATHNAVGDAEGSDHHGIVSSFRLDR</sequence>
<keyword evidence="2" id="KW-1133">Transmembrane helix</keyword>
<feature type="transmembrane region" description="Helical" evidence="2">
    <location>
        <begin position="90"/>
        <end position="108"/>
    </location>
</feature>
<gene>
    <name evidence="4" type="ORF">EDD42_1306</name>
</gene>
<feature type="transmembrane region" description="Helical" evidence="2">
    <location>
        <begin position="66"/>
        <end position="83"/>
    </location>
</feature>
<organism evidence="4 5">
    <name type="scientific">Plantibacter flavus</name>
    <dbReference type="NCBI Taxonomy" id="150123"/>
    <lineage>
        <taxon>Bacteria</taxon>
        <taxon>Bacillati</taxon>
        <taxon>Actinomycetota</taxon>
        <taxon>Actinomycetes</taxon>
        <taxon>Micrococcales</taxon>
        <taxon>Microbacteriaceae</taxon>
        <taxon>Plantibacter</taxon>
    </lineage>
</organism>
<protein>
    <submittedName>
        <fullName evidence="4">Vancomycin resistance protein VanJ</fullName>
    </submittedName>
</protein>
<accession>A0A3N2C173</accession>
<dbReference type="InterPro" id="IPR005135">
    <property type="entry name" value="Endo/exonuclease/phosphatase"/>
</dbReference>
<feature type="region of interest" description="Disordered" evidence="1">
    <location>
        <begin position="1"/>
        <end position="23"/>
    </location>
</feature>
<evidence type="ECO:0000259" key="3">
    <source>
        <dbReference type="Pfam" id="PF03372"/>
    </source>
</evidence>
<keyword evidence="2" id="KW-0812">Transmembrane</keyword>
<evidence type="ECO:0000256" key="1">
    <source>
        <dbReference type="SAM" id="MobiDB-lite"/>
    </source>
</evidence>
<keyword evidence="2" id="KW-0472">Membrane</keyword>
<comment type="caution">
    <text evidence="4">The sequence shown here is derived from an EMBL/GenBank/DDBJ whole genome shotgun (WGS) entry which is preliminary data.</text>
</comment>
<dbReference type="Gene3D" id="3.60.10.10">
    <property type="entry name" value="Endonuclease/exonuclease/phosphatase"/>
    <property type="match status" value="1"/>
</dbReference>
<evidence type="ECO:0000313" key="4">
    <source>
        <dbReference type="EMBL" id="ROR81251.1"/>
    </source>
</evidence>
<keyword evidence="5" id="KW-1185">Reference proteome</keyword>
<feature type="domain" description="Endonuclease/exonuclease/phosphatase" evidence="3">
    <location>
        <begin position="136"/>
        <end position="321"/>
    </location>
</feature>
<reference evidence="4 5" key="1">
    <citation type="submission" date="2018-11" db="EMBL/GenBank/DDBJ databases">
        <title>Sequencing the genomes of 1000 actinobacteria strains.</title>
        <authorList>
            <person name="Klenk H.-P."/>
        </authorList>
    </citation>
    <scope>NUCLEOTIDE SEQUENCE [LARGE SCALE GENOMIC DNA]</scope>
    <source>
        <strain evidence="4 5">DSM 14012</strain>
    </source>
</reference>
<dbReference type="Proteomes" id="UP000266915">
    <property type="component" value="Unassembled WGS sequence"/>
</dbReference>
<name>A0A3N2C173_9MICO</name>